<reference evidence="12" key="2">
    <citation type="submission" date="2015-03" db="UniProtKB">
        <authorList>
            <consortium name="EnsemblPlants"/>
        </authorList>
    </citation>
    <scope>IDENTIFICATION</scope>
</reference>
<dbReference type="SUPFAM" id="SSF52540">
    <property type="entry name" value="P-loop containing nucleoside triphosphate hydrolases"/>
    <property type="match status" value="2"/>
</dbReference>
<dbReference type="OMA" id="CKVICTI"/>
<keyword evidence="6" id="KW-0234">DNA repair</keyword>
<dbReference type="Pfam" id="PF05970">
    <property type="entry name" value="PIF1"/>
    <property type="match status" value="1"/>
</dbReference>
<keyword evidence="6" id="KW-0547">Nucleotide-binding</keyword>
<sequence>KGKESKRIVYNWDDAEIKSISEVNEANQICKVICTIEAIDTDWAWFYFGCNHHNKRVTKLPNVDYGRMTKIDKPLFRCEGCQNSITNVSPKFKLHLIVKDDTSTCKLMLLGSIAKSIIGVPAVDLWDGSYEEIEDPEILPSAIISLVGKSFCFGVSIGSDNVTNGALTFVVLDVFSGDKVLSIETESQKISETGTSSSTMSSGSHSSDDYPTPSTKRKEGDTDLPDLTSTSKKVCTKLIKHEKVEKAKTDLAEDWNPMTKRKKSIETNGDEPATKKTTPSFNDMLIPPVIQSFTNSNSYPDIPLSSIWFRLFENIENHQVPINSTSYQQISMLSPQTPRNIRCVLGMIDTDEAQVFECSSQENTDNEDEYSDIDDPMDSESTIVLNVPTTTPPMSLCPGGLTKFSISSTNNLKESEYLDEGDPDYKCSHCGAIMWYGERLNKRRNAKNPVFALCCMQGQVQLPLLKEPPTVLKNLLEGDDPQSRHFQKHIRPYNMVFSFTSLGGKVVRALKKGIGPDMFQLQGENYHLLGNLTPPDGSEAKFGQLYIVDTENEIENRAKSISSGKQKFQVNKKDNLRKDIIEVLMKMLNEVNPYVQKFRSARDRFDTDPEDSFHMRIVSERRLFQQFVVDAFTTIESNRLRYLKLNQTSLRSDSYDSIKESENAGKVDMNEQGSEFTLPASFVGSPRYMKNNYLDAMTICKHFGFPDLFITFTCNPKWPEITRYVKARKLKAEDRSDIICRIFKIKLDSLMDALTKKNLLGETRSCLLLSDDDKKKYALLEIEKILRPNGTSLARFKSMPKLPRTSSHDSNVLVLDARSYCRTTLLETLDKDIPKMTSEQKNIYEQILSAVNKGDGGMFFVNGFGGTGKTFLWKLLSAAIRSRGDIVLNVASSGIASLLLQGGRTAHSRFGIPLNPDEFSSCTMKHGTDEANLVKASSLIIWDEAPMMSKHCEEKIYNSADSIDPSDTSSVNNEALGPDFLNTVKVSGLPNHSLRLKVGFPVMVLRNIAPTDGLMNGTRLQITHLMDFMVRARIITGERVGETVDIPRLLITPSDTRLPFKMRRRQLPLAVAFAITINKSQGQSLSEVGLYLPKPVFSHGQLYVAVSRVTSKKGLKILIVDKDGKPQKKTMNVVFKEVFDNLEHLES</sequence>
<evidence type="ECO:0000256" key="7">
    <source>
        <dbReference type="SAM" id="MobiDB-lite"/>
    </source>
</evidence>
<dbReference type="CDD" id="cd04476">
    <property type="entry name" value="RPA1_DBD_C"/>
    <property type="match status" value="1"/>
</dbReference>
<keyword evidence="6" id="KW-0347">Helicase</keyword>
<dbReference type="GO" id="GO:0005524">
    <property type="term" value="F:ATP binding"/>
    <property type="evidence" value="ECO:0007669"/>
    <property type="project" value="UniProtKB-KW"/>
</dbReference>
<dbReference type="Pfam" id="PF08646">
    <property type="entry name" value="Rep_fac-A_C"/>
    <property type="match status" value="1"/>
</dbReference>
<evidence type="ECO:0000313" key="12">
    <source>
        <dbReference type="EnsemblPlants" id="Bo3g083630.1"/>
    </source>
</evidence>
<keyword evidence="3" id="KW-0863">Zinc-finger</keyword>
<evidence type="ECO:0000256" key="3">
    <source>
        <dbReference type="ARBA" id="ARBA00022771"/>
    </source>
</evidence>
<evidence type="ECO:0000259" key="8">
    <source>
        <dbReference type="Pfam" id="PF05970"/>
    </source>
</evidence>
<evidence type="ECO:0000256" key="4">
    <source>
        <dbReference type="ARBA" id="ARBA00022833"/>
    </source>
</evidence>
<dbReference type="Gene3D" id="2.40.50.140">
    <property type="entry name" value="Nucleic acid-binding proteins"/>
    <property type="match status" value="1"/>
</dbReference>
<dbReference type="Pfam" id="PF21530">
    <property type="entry name" value="Pif1_2B_dom"/>
    <property type="match status" value="1"/>
</dbReference>
<keyword evidence="6" id="KW-0233">DNA recombination</keyword>
<feature type="domain" description="Replication factor A C-terminal" evidence="9">
    <location>
        <begin position="31"/>
        <end position="155"/>
    </location>
</feature>
<comment type="catalytic activity">
    <reaction evidence="6">
        <text>ATP + H2O = ADP + phosphate + H(+)</text>
        <dbReference type="Rhea" id="RHEA:13065"/>
        <dbReference type="ChEBI" id="CHEBI:15377"/>
        <dbReference type="ChEBI" id="CHEBI:15378"/>
        <dbReference type="ChEBI" id="CHEBI:30616"/>
        <dbReference type="ChEBI" id="CHEBI:43474"/>
        <dbReference type="ChEBI" id="CHEBI:456216"/>
        <dbReference type="EC" id="5.6.2.3"/>
    </reaction>
</comment>
<feature type="domain" description="DNA helicase Pif1-like 2B" evidence="11">
    <location>
        <begin position="979"/>
        <end position="1025"/>
    </location>
</feature>
<dbReference type="eggNOG" id="KOG0987">
    <property type="taxonomic scope" value="Eukaryota"/>
</dbReference>
<dbReference type="Pfam" id="PF14214">
    <property type="entry name" value="Helitron_like_N"/>
    <property type="match status" value="1"/>
</dbReference>
<dbReference type="GO" id="GO:0000723">
    <property type="term" value="P:telomere maintenance"/>
    <property type="evidence" value="ECO:0007669"/>
    <property type="project" value="InterPro"/>
</dbReference>
<dbReference type="CDD" id="cd18809">
    <property type="entry name" value="SF1_C_RecD"/>
    <property type="match status" value="1"/>
</dbReference>
<dbReference type="InterPro" id="IPR049163">
    <property type="entry name" value="Pif1-like_2B_dom"/>
</dbReference>
<keyword evidence="2" id="KW-0479">Metal-binding</keyword>
<dbReference type="InterPro" id="IPR027417">
    <property type="entry name" value="P-loop_NTPase"/>
</dbReference>
<evidence type="ECO:0000259" key="10">
    <source>
        <dbReference type="Pfam" id="PF14214"/>
    </source>
</evidence>
<feature type="domain" description="Helitron helicase-like" evidence="10">
    <location>
        <begin position="617"/>
        <end position="765"/>
    </location>
</feature>
<evidence type="ECO:0000259" key="9">
    <source>
        <dbReference type="Pfam" id="PF08646"/>
    </source>
</evidence>
<dbReference type="EnsemblPlants" id="Bo3g083630.1">
    <property type="protein sequence ID" value="Bo3g083630.1"/>
    <property type="gene ID" value="Bo3g083630"/>
</dbReference>
<evidence type="ECO:0000256" key="5">
    <source>
        <dbReference type="ARBA" id="ARBA00023125"/>
    </source>
</evidence>
<feature type="region of interest" description="Disordered" evidence="7">
    <location>
        <begin position="262"/>
        <end position="282"/>
    </location>
</feature>
<dbReference type="HOGENOM" id="CLU_001324_12_0_1"/>
<proteinExistence type="inferred from homology"/>
<dbReference type="PANTHER" id="PTHR10492">
    <property type="match status" value="1"/>
</dbReference>
<dbReference type="Gramene" id="Bo3g083630.1">
    <property type="protein sequence ID" value="Bo3g083630.1"/>
    <property type="gene ID" value="Bo3g083630"/>
</dbReference>
<comment type="similarity">
    <text evidence="6">Belongs to the helicase family.</text>
</comment>
<dbReference type="PANTHER" id="PTHR10492:SF101">
    <property type="entry name" value="ATP-DEPENDENT DNA HELICASE"/>
    <property type="match status" value="1"/>
</dbReference>
<dbReference type="eggNOG" id="KOG0851">
    <property type="taxonomic scope" value="Eukaryota"/>
</dbReference>
<dbReference type="FunFam" id="3.40.50.300:FF:002884">
    <property type="entry name" value="ATP-dependent DNA helicase"/>
    <property type="match status" value="1"/>
</dbReference>
<keyword evidence="6" id="KW-0067">ATP-binding</keyword>
<keyword evidence="4" id="KW-0862">Zinc</keyword>
<dbReference type="InterPro" id="IPR025476">
    <property type="entry name" value="Helitron_helicase-like"/>
</dbReference>
<feature type="region of interest" description="Disordered" evidence="7">
    <location>
        <begin position="186"/>
        <end position="227"/>
    </location>
</feature>
<keyword evidence="6" id="KW-0227">DNA damage</keyword>
<organism evidence="12 13">
    <name type="scientific">Brassica oleracea var. oleracea</name>
    <dbReference type="NCBI Taxonomy" id="109376"/>
    <lineage>
        <taxon>Eukaryota</taxon>
        <taxon>Viridiplantae</taxon>
        <taxon>Streptophyta</taxon>
        <taxon>Embryophyta</taxon>
        <taxon>Tracheophyta</taxon>
        <taxon>Spermatophyta</taxon>
        <taxon>Magnoliopsida</taxon>
        <taxon>eudicotyledons</taxon>
        <taxon>Gunneridae</taxon>
        <taxon>Pentapetalae</taxon>
        <taxon>rosids</taxon>
        <taxon>malvids</taxon>
        <taxon>Brassicales</taxon>
        <taxon>Brassicaceae</taxon>
        <taxon>Brassiceae</taxon>
        <taxon>Brassica</taxon>
    </lineage>
</organism>
<dbReference type="GO" id="GO:0008270">
    <property type="term" value="F:zinc ion binding"/>
    <property type="evidence" value="ECO:0007669"/>
    <property type="project" value="UniProtKB-KW"/>
</dbReference>
<dbReference type="InterPro" id="IPR012340">
    <property type="entry name" value="NA-bd_OB-fold"/>
</dbReference>
<dbReference type="GO" id="GO:0016887">
    <property type="term" value="F:ATP hydrolysis activity"/>
    <property type="evidence" value="ECO:0007669"/>
    <property type="project" value="RHEA"/>
</dbReference>
<keyword evidence="6" id="KW-0378">Hydrolase</keyword>
<evidence type="ECO:0000256" key="2">
    <source>
        <dbReference type="ARBA" id="ARBA00022723"/>
    </source>
</evidence>
<dbReference type="EC" id="5.6.2.3" evidence="6"/>
<name>A0A0D3BD62_BRAOL</name>
<dbReference type="GO" id="GO:0006310">
    <property type="term" value="P:DNA recombination"/>
    <property type="evidence" value="ECO:0007669"/>
    <property type="project" value="UniProtKB-KW"/>
</dbReference>
<dbReference type="GO" id="GO:0043139">
    <property type="term" value="F:5'-3' DNA helicase activity"/>
    <property type="evidence" value="ECO:0007669"/>
    <property type="project" value="UniProtKB-EC"/>
</dbReference>
<feature type="compositionally biased region" description="Low complexity" evidence="7">
    <location>
        <begin position="191"/>
        <end position="205"/>
    </location>
</feature>
<comment type="cofactor">
    <cofactor evidence="6">
        <name>Mg(2+)</name>
        <dbReference type="ChEBI" id="CHEBI:18420"/>
    </cofactor>
</comment>
<protein>
    <recommendedName>
        <fullName evidence="6">ATP-dependent DNA helicase</fullName>
        <ecNumber evidence="6">5.6.2.3</ecNumber>
    </recommendedName>
</protein>
<evidence type="ECO:0000313" key="13">
    <source>
        <dbReference type="Proteomes" id="UP000032141"/>
    </source>
</evidence>
<dbReference type="Gene3D" id="3.40.50.300">
    <property type="entry name" value="P-loop containing nucleotide triphosphate hydrolases"/>
    <property type="match status" value="1"/>
</dbReference>
<dbReference type="GO" id="GO:0006281">
    <property type="term" value="P:DNA repair"/>
    <property type="evidence" value="ECO:0007669"/>
    <property type="project" value="UniProtKB-KW"/>
</dbReference>
<dbReference type="GO" id="GO:0003677">
    <property type="term" value="F:DNA binding"/>
    <property type="evidence" value="ECO:0007669"/>
    <property type="project" value="UniProtKB-KW"/>
</dbReference>
<dbReference type="InterPro" id="IPR013955">
    <property type="entry name" value="Rep_factor-A_C"/>
</dbReference>
<dbReference type="AlphaFoldDB" id="A0A0D3BD62"/>
<evidence type="ECO:0000259" key="11">
    <source>
        <dbReference type="Pfam" id="PF21530"/>
    </source>
</evidence>
<dbReference type="InterPro" id="IPR047192">
    <property type="entry name" value="Euk_RPA1_DBD_C"/>
</dbReference>
<feature type="domain" description="DNA helicase Pif1-like DEAD-box helicase" evidence="8">
    <location>
        <begin position="836"/>
        <end position="964"/>
    </location>
</feature>
<comment type="similarity">
    <text evidence="1">Belongs to the replication factor A protein 1 family.</text>
</comment>
<reference evidence="12 13" key="1">
    <citation type="journal article" date="2014" name="Genome Biol.">
        <title>Transcriptome and methylome profiling reveals relics of genome dominance in the mesopolyploid Brassica oleracea.</title>
        <authorList>
            <person name="Parkin I.A."/>
            <person name="Koh C."/>
            <person name="Tang H."/>
            <person name="Robinson S.J."/>
            <person name="Kagale S."/>
            <person name="Clarke W.E."/>
            <person name="Town C.D."/>
            <person name="Nixon J."/>
            <person name="Krishnakumar V."/>
            <person name="Bidwell S.L."/>
            <person name="Denoeud F."/>
            <person name="Belcram H."/>
            <person name="Links M.G."/>
            <person name="Just J."/>
            <person name="Clarke C."/>
            <person name="Bender T."/>
            <person name="Huebert T."/>
            <person name="Mason A.S."/>
            <person name="Pires J.C."/>
            <person name="Barker G."/>
            <person name="Moore J."/>
            <person name="Walley P.G."/>
            <person name="Manoli S."/>
            <person name="Batley J."/>
            <person name="Edwards D."/>
            <person name="Nelson M.N."/>
            <person name="Wang X."/>
            <person name="Paterson A.H."/>
            <person name="King G."/>
            <person name="Bancroft I."/>
            <person name="Chalhoub B."/>
            <person name="Sharpe A.G."/>
        </authorList>
    </citation>
    <scope>NUCLEOTIDE SEQUENCE</scope>
    <source>
        <strain evidence="12 13">cv. TO1000</strain>
    </source>
</reference>
<dbReference type="InterPro" id="IPR010285">
    <property type="entry name" value="DNA_helicase_pif1-like_DEAD"/>
</dbReference>
<evidence type="ECO:0000256" key="6">
    <source>
        <dbReference type="RuleBase" id="RU363044"/>
    </source>
</evidence>
<keyword evidence="13" id="KW-1185">Reference proteome</keyword>
<evidence type="ECO:0000256" key="1">
    <source>
        <dbReference type="ARBA" id="ARBA00005690"/>
    </source>
</evidence>
<accession>A0A0D3BD62</accession>
<dbReference type="SUPFAM" id="SSF50249">
    <property type="entry name" value="Nucleic acid-binding proteins"/>
    <property type="match status" value="1"/>
</dbReference>
<dbReference type="Proteomes" id="UP000032141">
    <property type="component" value="Chromosome C3"/>
</dbReference>
<keyword evidence="5" id="KW-0238">DNA-binding</keyword>